<dbReference type="InterPro" id="IPR011993">
    <property type="entry name" value="PH-like_dom_sf"/>
</dbReference>
<evidence type="ECO:0008006" key="3">
    <source>
        <dbReference type="Google" id="ProtNLM"/>
    </source>
</evidence>
<dbReference type="SUPFAM" id="SSF50729">
    <property type="entry name" value="PH domain-like"/>
    <property type="match status" value="1"/>
</dbReference>
<gene>
    <name evidence="2" type="ORF">EHAR0213_LOCUS2955</name>
</gene>
<reference evidence="2" key="1">
    <citation type="submission" date="2021-01" db="EMBL/GenBank/DDBJ databases">
        <authorList>
            <person name="Corre E."/>
            <person name="Pelletier E."/>
            <person name="Niang G."/>
            <person name="Scheremetjew M."/>
            <person name="Finn R."/>
            <person name="Kale V."/>
            <person name="Holt S."/>
            <person name="Cochrane G."/>
            <person name="Meng A."/>
            <person name="Brown T."/>
            <person name="Cohen L."/>
        </authorList>
    </citation>
    <scope>NUCLEOTIDE SEQUENCE</scope>
    <source>
        <strain evidence="2">FSP1.4</strain>
    </source>
</reference>
<sequence length="134" mass="16324">MNENSDKAQNEIDIKKIEQVEINQDNDKMILLLYKDKLYKLEADSKDYIEEWYKSIALVKSKTDDYLNLDRYIDMNIFKKVTGKSLFRNFEEILEEHFKGIEEQKRREQEEVDRKRNEELQKRKLLEEQKIASK</sequence>
<proteinExistence type="predicted"/>
<evidence type="ECO:0000313" key="2">
    <source>
        <dbReference type="EMBL" id="CAE0344048.1"/>
    </source>
</evidence>
<name>A0A7S3J5G0_9SPIT</name>
<protein>
    <recommendedName>
        <fullName evidence="3">PH domain-containing protein</fullName>
    </recommendedName>
</protein>
<dbReference type="Gene3D" id="2.30.29.30">
    <property type="entry name" value="Pleckstrin-homology domain (PH domain)/Phosphotyrosine-binding domain (PTB)"/>
    <property type="match status" value="1"/>
</dbReference>
<feature type="coiled-coil region" evidence="1">
    <location>
        <begin position="91"/>
        <end position="129"/>
    </location>
</feature>
<keyword evidence="1" id="KW-0175">Coiled coil</keyword>
<accession>A0A7S3J5G0</accession>
<evidence type="ECO:0000256" key="1">
    <source>
        <dbReference type="SAM" id="Coils"/>
    </source>
</evidence>
<dbReference type="EMBL" id="HBII01006629">
    <property type="protein sequence ID" value="CAE0344048.1"/>
    <property type="molecule type" value="Transcribed_RNA"/>
</dbReference>
<dbReference type="AlphaFoldDB" id="A0A7S3J5G0"/>
<organism evidence="2">
    <name type="scientific">Euplotes harpa</name>
    <dbReference type="NCBI Taxonomy" id="151035"/>
    <lineage>
        <taxon>Eukaryota</taxon>
        <taxon>Sar</taxon>
        <taxon>Alveolata</taxon>
        <taxon>Ciliophora</taxon>
        <taxon>Intramacronucleata</taxon>
        <taxon>Spirotrichea</taxon>
        <taxon>Hypotrichia</taxon>
        <taxon>Euplotida</taxon>
        <taxon>Euplotidae</taxon>
        <taxon>Euplotes</taxon>
    </lineage>
</organism>